<evidence type="ECO:0000259" key="4">
    <source>
        <dbReference type="Pfam" id="PF21724"/>
    </source>
</evidence>
<name>A0ABS6QFK3_9PSED</name>
<feature type="transmembrane region" description="Helical" evidence="2">
    <location>
        <begin position="129"/>
        <end position="147"/>
    </location>
</feature>
<evidence type="ECO:0000256" key="2">
    <source>
        <dbReference type="SAM" id="Phobius"/>
    </source>
</evidence>
<keyword evidence="6" id="KW-1185">Reference proteome</keyword>
<evidence type="ECO:0000313" key="6">
    <source>
        <dbReference type="Proteomes" id="UP000609530"/>
    </source>
</evidence>
<dbReference type="InterPro" id="IPR049195">
    <property type="entry name" value="Tre1-like_N"/>
</dbReference>
<evidence type="ECO:0008006" key="7">
    <source>
        <dbReference type="Google" id="ProtNLM"/>
    </source>
</evidence>
<evidence type="ECO:0000259" key="3">
    <source>
        <dbReference type="Pfam" id="PF15604"/>
    </source>
</evidence>
<feature type="compositionally biased region" description="Basic and acidic residues" evidence="1">
    <location>
        <begin position="245"/>
        <end position="260"/>
    </location>
</feature>
<protein>
    <recommendedName>
        <fullName evidence="7">Novel toxin 15 domain-containing protein</fullName>
    </recommendedName>
</protein>
<dbReference type="RefSeq" id="WP_186673644.1">
    <property type="nucleotide sequence ID" value="NZ_JABWRZ020000002.1"/>
</dbReference>
<reference evidence="5 6" key="1">
    <citation type="journal article" date="2020" name="Microorganisms">
        <title>Reliable Identification of Environmental Pseudomonas Isolates Using the rpoD Gene.</title>
        <authorList>
            <consortium name="The Broad Institute Genome Sequencing Platform"/>
            <person name="Girard L."/>
            <person name="Lood C."/>
            <person name="Rokni-Zadeh H."/>
            <person name="van Noort V."/>
            <person name="Lavigne R."/>
            <person name="De Mot R."/>
        </authorList>
    </citation>
    <scope>NUCLEOTIDE SEQUENCE [LARGE SCALE GENOMIC DNA]</scope>
    <source>
        <strain evidence="5 6">RD9SR1</strain>
    </source>
</reference>
<dbReference type="InterPro" id="IPR028949">
    <property type="entry name" value="Ntox15"/>
</dbReference>
<evidence type="ECO:0000256" key="1">
    <source>
        <dbReference type="SAM" id="MobiDB-lite"/>
    </source>
</evidence>
<sequence>MYLDYLVPSWHEIESRVIAMVGYQSGGQFRTSLNEEVASLGLNLRRIEAVRTAFYHAEWQAAHTLRQRFADLDINSIVDELLMVVRQMAMIVAGSTITGGLLGAGVGAFASGAGTIPFAGAGAAMGLKVSGWILGALGMASIAEFFIEGLPRIGEYYVDGIRFAWEGTCASEGTGPLCRDDPYAISRATHQIAQGHVEVVLLLLGAIVSYLTRGRGDARVLAQEMAASRKGARLGQWMLKHEEGLKKRPDLQVPERRKGAANEPQPVQPNRPAGKDKEPSTGKPGSMPLHTVACFKADKLPVSKHGEFERQLKGQQDGLNRLTVEEFLENLTHPVRRDPNIARKARKKLYDKLKVRIQKDLMKSMSPIEAKKLSVKQAKETMSSLAALHNPDLSAGGRDAISDFGDRQVNSTIGPQWKNRVGGLKQAAEELSRSGGASSLLNVRLHKCQ</sequence>
<dbReference type="Pfam" id="PF21724">
    <property type="entry name" value="DUF6861"/>
    <property type="match status" value="1"/>
</dbReference>
<feature type="transmembrane region" description="Helical" evidence="2">
    <location>
        <begin position="89"/>
        <end position="109"/>
    </location>
</feature>
<feature type="region of interest" description="Disordered" evidence="1">
    <location>
        <begin position="245"/>
        <end position="289"/>
    </location>
</feature>
<organism evidence="5 6">
    <name type="scientific">Pseudomonas oryzicola</name>
    <dbReference type="NCBI Taxonomy" id="485876"/>
    <lineage>
        <taxon>Bacteria</taxon>
        <taxon>Pseudomonadati</taxon>
        <taxon>Pseudomonadota</taxon>
        <taxon>Gammaproteobacteria</taxon>
        <taxon>Pseudomonadales</taxon>
        <taxon>Pseudomonadaceae</taxon>
        <taxon>Pseudomonas</taxon>
    </lineage>
</organism>
<gene>
    <name evidence="5" type="ORF">HU760_020410</name>
</gene>
<feature type="domain" description="Novel toxin 15" evidence="3">
    <location>
        <begin position="306"/>
        <end position="445"/>
    </location>
</feature>
<proteinExistence type="predicted"/>
<evidence type="ECO:0000313" key="5">
    <source>
        <dbReference type="EMBL" id="MBV4492957.1"/>
    </source>
</evidence>
<keyword evidence="2" id="KW-0812">Transmembrane</keyword>
<dbReference type="Pfam" id="PF15604">
    <property type="entry name" value="Ntox15"/>
    <property type="match status" value="1"/>
</dbReference>
<keyword evidence="2" id="KW-0472">Membrane</keyword>
<dbReference type="Proteomes" id="UP000609530">
    <property type="component" value="Unassembled WGS sequence"/>
</dbReference>
<dbReference type="EMBL" id="JABWRZ020000002">
    <property type="protein sequence ID" value="MBV4492957.1"/>
    <property type="molecule type" value="Genomic_DNA"/>
</dbReference>
<comment type="caution">
    <text evidence="5">The sequence shown here is derived from an EMBL/GenBank/DDBJ whole genome shotgun (WGS) entry which is preliminary data.</text>
</comment>
<feature type="domain" description="NAD(+)--protein-arginine ADP-ribosyltransferase Tre1-like N-terminal" evidence="4">
    <location>
        <begin position="50"/>
        <end position="242"/>
    </location>
</feature>
<accession>A0ABS6QFK3</accession>
<keyword evidence="2" id="KW-1133">Transmembrane helix</keyword>